<proteinExistence type="predicted"/>
<accession>A0A561D669</accession>
<gene>
    <name evidence="1" type="ORF">FB550_108198</name>
</gene>
<sequence>MSLISKIHYKWHIMRKNYHQLLLDSCLDYNLKNKITKKITYHDEKIKQLNSF</sequence>
<reference evidence="1 2" key="1">
    <citation type="submission" date="2019-06" db="EMBL/GenBank/DDBJ databases">
        <title>Sorghum-associated microbial communities from plants grown in Nebraska, USA.</title>
        <authorList>
            <person name="Schachtman D."/>
        </authorList>
    </citation>
    <scope>NUCLEOTIDE SEQUENCE [LARGE SCALE GENOMIC DNA]</scope>
    <source>
        <strain evidence="1 2">2482</strain>
    </source>
</reference>
<evidence type="ECO:0000313" key="2">
    <source>
        <dbReference type="Proteomes" id="UP000319671"/>
    </source>
</evidence>
<name>A0A561D669_9BACI</name>
<dbReference type="AlphaFoldDB" id="A0A561D669"/>
<dbReference type="Proteomes" id="UP000319671">
    <property type="component" value="Unassembled WGS sequence"/>
</dbReference>
<organism evidence="1 2">
    <name type="scientific">Neobacillus bataviensis</name>
    <dbReference type="NCBI Taxonomy" id="220685"/>
    <lineage>
        <taxon>Bacteria</taxon>
        <taxon>Bacillati</taxon>
        <taxon>Bacillota</taxon>
        <taxon>Bacilli</taxon>
        <taxon>Bacillales</taxon>
        <taxon>Bacillaceae</taxon>
        <taxon>Neobacillus</taxon>
    </lineage>
</organism>
<keyword evidence="2" id="KW-1185">Reference proteome</keyword>
<dbReference type="EMBL" id="VIVN01000008">
    <property type="protein sequence ID" value="TWD98941.1"/>
    <property type="molecule type" value="Genomic_DNA"/>
</dbReference>
<evidence type="ECO:0000313" key="1">
    <source>
        <dbReference type="EMBL" id="TWD98941.1"/>
    </source>
</evidence>
<comment type="caution">
    <text evidence="1">The sequence shown here is derived from an EMBL/GenBank/DDBJ whole genome shotgun (WGS) entry which is preliminary data.</text>
</comment>
<protein>
    <submittedName>
        <fullName evidence="1">Uncharacterized protein</fullName>
    </submittedName>
</protein>